<evidence type="ECO:0000259" key="2">
    <source>
        <dbReference type="Pfam" id="PF13280"/>
    </source>
</evidence>
<dbReference type="Proteomes" id="UP001500021">
    <property type="component" value="Unassembled WGS sequence"/>
</dbReference>
<dbReference type="InterPro" id="IPR026881">
    <property type="entry name" value="WYL_dom"/>
</dbReference>
<evidence type="ECO:0000259" key="1">
    <source>
        <dbReference type="Pfam" id="PF08279"/>
    </source>
</evidence>
<protein>
    <submittedName>
        <fullName evidence="3">YafY family protein</fullName>
    </submittedName>
</protein>
<organism evidence="3 4">
    <name type="scientific">Colwellia asteriadis</name>
    <dbReference type="NCBI Taxonomy" id="517723"/>
    <lineage>
        <taxon>Bacteria</taxon>
        <taxon>Pseudomonadati</taxon>
        <taxon>Pseudomonadota</taxon>
        <taxon>Gammaproteobacteria</taxon>
        <taxon>Alteromonadales</taxon>
        <taxon>Colwelliaceae</taxon>
        <taxon>Colwellia</taxon>
    </lineage>
</organism>
<dbReference type="Pfam" id="PF13280">
    <property type="entry name" value="WYL"/>
    <property type="match status" value="1"/>
</dbReference>
<dbReference type="PROSITE" id="PS52050">
    <property type="entry name" value="WYL"/>
    <property type="match status" value="1"/>
</dbReference>
<comment type="caution">
    <text evidence="3">The sequence shown here is derived from an EMBL/GenBank/DDBJ whole genome shotgun (WGS) entry which is preliminary data.</text>
</comment>
<dbReference type="InterPro" id="IPR036388">
    <property type="entry name" value="WH-like_DNA-bd_sf"/>
</dbReference>
<feature type="domain" description="WYL" evidence="2">
    <location>
        <begin position="140"/>
        <end position="205"/>
    </location>
</feature>
<keyword evidence="4" id="KW-1185">Reference proteome</keyword>
<dbReference type="Pfam" id="PF08279">
    <property type="entry name" value="HTH_11"/>
    <property type="match status" value="1"/>
</dbReference>
<proteinExistence type="predicted"/>
<dbReference type="InterPro" id="IPR036390">
    <property type="entry name" value="WH_DNA-bd_sf"/>
</dbReference>
<dbReference type="Gene3D" id="1.10.10.10">
    <property type="entry name" value="Winged helix-like DNA-binding domain superfamily/Winged helix DNA-binding domain"/>
    <property type="match status" value="1"/>
</dbReference>
<dbReference type="InterPro" id="IPR051534">
    <property type="entry name" value="CBASS_pafABC_assoc_protein"/>
</dbReference>
<name>A0ABN1L9V7_9GAMM</name>
<evidence type="ECO:0000313" key="3">
    <source>
        <dbReference type="EMBL" id="GAA0821607.1"/>
    </source>
</evidence>
<dbReference type="PANTHER" id="PTHR34580">
    <property type="match status" value="1"/>
</dbReference>
<evidence type="ECO:0000313" key="4">
    <source>
        <dbReference type="Proteomes" id="UP001500021"/>
    </source>
</evidence>
<gene>
    <name evidence="3" type="ORF">GCM10009111_28840</name>
</gene>
<reference evidence="3 4" key="1">
    <citation type="journal article" date="2019" name="Int. J. Syst. Evol. Microbiol.">
        <title>The Global Catalogue of Microorganisms (GCM) 10K type strain sequencing project: providing services to taxonomists for standard genome sequencing and annotation.</title>
        <authorList>
            <consortium name="The Broad Institute Genomics Platform"/>
            <consortium name="The Broad Institute Genome Sequencing Center for Infectious Disease"/>
            <person name="Wu L."/>
            <person name="Ma J."/>
        </authorList>
    </citation>
    <scope>NUCLEOTIDE SEQUENCE [LARGE SCALE GENOMIC DNA]</scope>
    <source>
        <strain evidence="3 4">JCM 15608</strain>
    </source>
</reference>
<dbReference type="InterPro" id="IPR013196">
    <property type="entry name" value="HTH_11"/>
</dbReference>
<accession>A0ABN1L9V7</accession>
<feature type="domain" description="Helix-turn-helix type 11" evidence="1">
    <location>
        <begin position="6"/>
        <end position="60"/>
    </location>
</feature>
<dbReference type="SUPFAM" id="SSF46785">
    <property type="entry name" value="Winged helix' DNA-binding domain"/>
    <property type="match status" value="1"/>
</dbReference>
<sequence>MRKAERLFQILTLLRSRRNYVTAQQLAHTLAVSERTIYRDIQALSLSGIPIEAETGVGYKLKNTFSLPPLMFDENEVEALLLGVRMVESWSNNKMATAASSALAKIHAVLPEKLHQSAVQQPEWVIVPKFSPQQTEQFSEQISTAIKNFKITTLDYSDVHGSQSKRNIWPLGLIYWGKTWTIVAWCTKRNDYRLFRLDRINSLTVTDSQFTTTDNINLQHYIRIQTEKYGEC</sequence>
<dbReference type="PANTHER" id="PTHR34580:SF3">
    <property type="entry name" value="PROTEIN PAFB"/>
    <property type="match status" value="1"/>
</dbReference>
<dbReference type="RefSeq" id="WP_343818364.1">
    <property type="nucleotide sequence ID" value="NZ_BAAAFA010000010.1"/>
</dbReference>
<dbReference type="EMBL" id="BAAAFA010000010">
    <property type="protein sequence ID" value="GAA0821607.1"/>
    <property type="molecule type" value="Genomic_DNA"/>
</dbReference>